<evidence type="ECO:0000313" key="19">
    <source>
        <dbReference type="EMBL" id="WOD43336.1"/>
    </source>
</evidence>
<comment type="subcellular location">
    <subcellularLocation>
        <location evidence="3 18">Cytoplasm</location>
    </subcellularLocation>
</comment>
<protein>
    <recommendedName>
        <fullName evidence="17 18">Multifunctional fusion protein</fullName>
    </recommendedName>
    <domain>
        <recommendedName>
            <fullName evidence="18">3-hydroxyacyl-[acyl-carrier-protein] dehydratase FabZ</fullName>
            <ecNumber evidence="18">4.2.1.59</ecNumber>
        </recommendedName>
        <alternativeName>
            <fullName evidence="18">(3R)-hydroxymyristoyl-[acyl-carrier-protein] dehydratase</fullName>
        </alternativeName>
        <alternativeName>
            <fullName evidence="18">Beta-hydroxyacyl-ACP dehydratase</fullName>
            <shortName evidence="18">(3R)-hydroxymyristoyl-ACP dehydrase</shortName>
        </alternativeName>
    </domain>
    <domain>
        <recommendedName>
            <fullName evidence="17">UDP-3-O-acyl-N-acetylglucosamine deacetylase</fullName>
            <shortName evidence="17">UDP-3-O-acyl-GlcNAc deacetylase</shortName>
            <ecNumber evidence="17">3.5.1.108</ecNumber>
        </recommendedName>
        <alternativeName>
            <fullName evidence="17">UDP-3-O-[R-3-hydroxymyristoyl]-N-acetylglucosamine deacetylase</fullName>
        </alternativeName>
    </domain>
</protein>
<dbReference type="AlphaFoldDB" id="A0AA97HPT7"/>
<keyword evidence="8 17" id="KW-0479">Metal-binding</keyword>
<dbReference type="NCBIfam" id="NF009667">
    <property type="entry name" value="PRK13188.1"/>
    <property type="match status" value="1"/>
</dbReference>
<dbReference type="RefSeq" id="WP_316983022.1">
    <property type="nucleotide sequence ID" value="NZ_CP136521.1"/>
</dbReference>
<dbReference type="NCBIfam" id="TIGR00325">
    <property type="entry name" value="lpxC"/>
    <property type="match status" value="1"/>
</dbReference>
<evidence type="ECO:0000256" key="2">
    <source>
        <dbReference type="ARBA" id="ARBA00002923"/>
    </source>
</evidence>
<comment type="similarity">
    <text evidence="18">Belongs to the thioester dehydratase family. FabZ subfamily.</text>
</comment>
<dbReference type="EC" id="4.2.1.59" evidence="18"/>
<sequence length="468" mass="51761">MGIVNTEIKQKTLKNEVSLKGVGLHTGKNVTLTFKPAAANSGLAFKRIDLEGAPVIEADANFVTNTQRGTCLEKNGVIIQTSEHVLAALVGLDVDNAIIELNESEPPIMDGSSKFFVEAIEEAGIVELDAFREEYVVTDVISYTDEETGSEILVMPSKEYQITTMVDFGTKVLGTQNATLNTISDFKEDIADSRTFSFLHEIEMLLEHGLIKGGDLNNAIVYVDKELSPETMEKLRVAFKKDNIAVKPNGILDNLTLHHPNEAARHKLLDVLGDLALVGTRIRGKVIANKPGHFVNTQFAKKLSKIIKNERRNHVPKIDLNQPPLMDITQIMAMLPHRQPFLLIDKVFELSDHHVIATKNVTMNEEFFKGHFPGAPVMPGVLIVEAMAQTGGVLVLNTVPDPENYLTFFMKMDNVKFKQKVSPGDTLIFKCDLISPIRRGICHMQGYAYANGKLCAEAELMAQISKVK</sequence>
<feature type="active site" evidence="18">
    <location>
        <position position="371"/>
    </location>
</feature>
<comment type="function">
    <text evidence="2 17">Catalyzes the hydrolysis of UDP-3-O-myristoyl-N-acetylglucosamine to form UDP-3-O-myristoylglucosamine and acetate, the committed step in lipid A biosynthesis.</text>
</comment>
<dbReference type="InterPro" id="IPR013114">
    <property type="entry name" value="FabA_FabZ"/>
</dbReference>
<evidence type="ECO:0000256" key="18">
    <source>
        <dbReference type="HAMAP-Rule" id="MF_00406"/>
    </source>
</evidence>
<keyword evidence="10 17" id="KW-0862">Zinc</keyword>
<comment type="function">
    <text evidence="14 18">Involved in unsaturated fatty acids biosynthesis. Catalyzes the dehydration of short chain beta-hydroxyacyl-ACPs and long chain saturated and unsaturated beta-hydroxyacyl-ACPs.</text>
</comment>
<feature type="binding site" evidence="17">
    <location>
        <position position="84"/>
    </location>
    <ligand>
        <name>Zn(2+)</name>
        <dbReference type="ChEBI" id="CHEBI:29105"/>
    </ligand>
</feature>
<keyword evidence="12 18" id="KW-0456">Lyase</keyword>
<accession>A0AA97HPT7</accession>
<dbReference type="GO" id="GO:0009245">
    <property type="term" value="P:lipid A biosynthetic process"/>
    <property type="evidence" value="ECO:0007669"/>
    <property type="project" value="UniProtKB-UniRule"/>
</dbReference>
<keyword evidence="5 18" id="KW-0963">Cytoplasm</keyword>
<keyword evidence="6 17" id="KW-0444">Lipid biosynthesis</keyword>
<dbReference type="GO" id="GO:0046872">
    <property type="term" value="F:metal ion binding"/>
    <property type="evidence" value="ECO:0007669"/>
    <property type="project" value="UniProtKB-KW"/>
</dbReference>
<organism evidence="19 20">
    <name type="scientific">Hwangdonia lutea</name>
    <dbReference type="NCBI Taxonomy" id="3075823"/>
    <lineage>
        <taxon>Bacteria</taxon>
        <taxon>Pseudomonadati</taxon>
        <taxon>Bacteroidota</taxon>
        <taxon>Flavobacteriia</taxon>
        <taxon>Flavobacteriales</taxon>
        <taxon>Flavobacteriaceae</taxon>
        <taxon>Hwangdonia</taxon>
    </lineage>
</organism>
<dbReference type="Gene3D" id="3.30.230.20">
    <property type="entry name" value="lpxc deacetylase, domain 1"/>
    <property type="match status" value="1"/>
</dbReference>
<evidence type="ECO:0000256" key="12">
    <source>
        <dbReference type="ARBA" id="ARBA00023239"/>
    </source>
</evidence>
<evidence type="ECO:0000256" key="1">
    <source>
        <dbReference type="ARBA" id="ARBA00001947"/>
    </source>
</evidence>
<dbReference type="KEGG" id="hws:RNZ46_15205"/>
<dbReference type="HAMAP" id="MF_00388">
    <property type="entry name" value="LpxC"/>
    <property type="match status" value="1"/>
</dbReference>
<dbReference type="Gene3D" id="3.10.129.10">
    <property type="entry name" value="Hotdog Thioesterase"/>
    <property type="match status" value="1"/>
</dbReference>
<comment type="similarity">
    <text evidence="17">Belongs to the LpxC family.</text>
</comment>
<keyword evidence="20" id="KW-1185">Reference proteome</keyword>
<dbReference type="InterPro" id="IPR010084">
    <property type="entry name" value="FabZ"/>
</dbReference>
<evidence type="ECO:0000256" key="11">
    <source>
        <dbReference type="ARBA" id="ARBA00023098"/>
    </source>
</evidence>
<dbReference type="GO" id="GO:0006633">
    <property type="term" value="P:fatty acid biosynthetic process"/>
    <property type="evidence" value="ECO:0007669"/>
    <property type="project" value="UniProtKB-UniRule"/>
</dbReference>
<dbReference type="InterPro" id="IPR015870">
    <property type="entry name" value="UDP-acyl_N-AcGlcN_deAcase_N"/>
</dbReference>
<keyword evidence="11 17" id="KW-0443">Lipid metabolism</keyword>
<dbReference type="EMBL" id="CP136521">
    <property type="protein sequence ID" value="WOD43336.1"/>
    <property type="molecule type" value="Genomic_DNA"/>
</dbReference>
<evidence type="ECO:0000256" key="4">
    <source>
        <dbReference type="ARBA" id="ARBA00005002"/>
    </source>
</evidence>
<dbReference type="CDD" id="cd01288">
    <property type="entry name" value="FabZ"/>
    <property type="match status" value="1"/>
</dbReference>
<dbReference type="NCBIfam" id="TIGR01750">
    <property type="entry name" value="fabZ"/>
    <property type="match status" value="1"/>
</dbReference>
<dbReference type="InterPro" id="IPR029069">
    <property type="entry name" value="HotDog_dom_sf"/>
</dbReference>
<evidence type="ECO:0000256" key="17">
    <source>
        <dbReference type="HAMAP-Rule" id="MF_00388"/>
    </source>
</evidence>
<dbReference type="InterPro" id="IPR004463">
    <property type="entry name" value="UDP-acyl_GlcNac_deAcase"/>
</dbReference>
<evidence type="ECO:0000256" key="6">
    <source>
        <dbReference type="ARBA" id="ARBA00022516"/>
    </source>
</evidence>
<dbReference type="InterPro" id="IPR011334">
    <property type="entry name" value="UDP-acyl_GlcNac_deAcase_C"/>
</dbReference>
<dbReference type="NCBIfam" id="NF000582">
    <property type="entry name" value="PRK00006.1"/>
    <property type="match status" value="1"/>
</dbReference>
<gene>
    <name evidence="17" type="primary">lpxC</name>
    <name evidence="18" type="synonym">fabZ</name>
    <name evidence="19" type="ORF">RNZ46_15205</name>
</gene>
<dbReference type="GO" id="GO:0103117">
    <property type="term" value="F:UDP-3-O-acyl-N-acetylglucosamine deacetylase activity"/>
    <property type="evidence" value="ECO:0007669"/>
    <property type="project" value="UniProtKB-UniRule"/>
</dbReference>
<evidence type="ECO:0000256" key="3">
    <source>
        <dbReference type="ARBA" id="ARBA00004496"/>
    </source>
</evidence>
<evidence type="ECO:0000256" key="5">
    <source>
        <dbReference type="ARBA" id="ARBA00022490"/>
    </source>
</evidence>
<evidence type="ECO:0000256" key="14">
    <source>
        <dbReference type="ARBA" id="ARBA00025049"/>
    </source>
</evidence>
<proteinExistence type="inferred from homology"/>
<keyword evidence="7 17" id="KW-0441">Lipid A biosynthesis</keyword>
<dbReference type="Gene3D" id="3.30.1700.10">
    <property type="entry name" value="lpxc deacetylase, domain 2"/>
    <property type="match status" value="1"/>
</dbReference>
<evidence type="ECO:0000256" key="8">
    <source>
        <dbReference type="ARBA" id="ARBA00022723"/>
    </source>
</evidence>
<comment type="similarity">
    <text evidence="16">In the C-terminal section; belongs to the thioester dehydratase family.</text>
</comment>
<dbReference type="HAMAP" id="MF_00406">
    <property type="entry name" value="FabZ"/>
    <property type="match status" value="1"/>
</dbReference>
<dbReference type="GO" id="GO:0005737">
    <property type="term" value="C:cytoplasm"/>
    <property type="evidence" value="ECO:0007669"/>
    <property type="project" value="UniProtKB-SubCell"/>
</dbReference>
<evidence type="ECO:0000256" key="10">
    <source>
        <dbReference type="ARBA" id="ARBA00022833"/>
    </source>
</evidence>
<comment type="catalytic activity">
    <reaction evidence="13 17">
        <text>a UDP-3-O-[(3R)-3-hydroxyacyl]-N-acetyl-alpha-D-glucosamine + H2O = a UDP-3-O-[(3R)-3-hydroxyacyl]-alpha-D-glucosamine + acetate</text>
        <dbReference type="Rhea" id="RHEA:67816"/>
        <dbReference type="ChEBI" id="CHEBI:15377"/>
        <dbReference type="ChEBI" id="CHEBI:30089"/>
        <dbReference type="ChEBI" id="CHEBI:137740"/>
        <dbReference type="ChEBI" id="CHEBI:173225"/>
        <dbReference type="EC" id="3.5.1.108"/>
    </reaction>
</comment>
<dbReference type="InterPro" id="IPR020568">
    <property type="entry name" value="Ribosomal_Su5_D2-typ_SF"/>
</dbReference>
<evidence type="ECO:0000256" key="15">
    <source>
        <dbReference type="ARBA" id="ARBA00061221"/>
    </source>
</evidence>
<dbReference type="PANTHER" id="PTHR33694">
    <property type="entry name" value="UDP-3-O-ACYL-N-ACETYLGLUCOSAMINE DEACETYLASE 1, MITOCHONDRIAL-RELATED"/>
    <property type="match status" value="1"/>
</dbReference>
<evidence type="ECO:0000256" key="13">
    <source>
        <dbReference type="ARBA" id="ARBA00024535"/>
    </source>
</evidence>
<dbReference type="PANTHER" id="PTHR33694:SF1">
    <property type="entry name" value="UDP-3-O-ACYL-N-ACETYLGLUCOSAMINE DEACETYLASE 1, MITOCHONDRIAL-RELATED"/>
    <property type="match status" value="1"/>
</dbReference>
<dbReference type="FunFam" id="3.10.129.10:FF:000001">
    <property type="entry name" value="3-hydroxyacyl-[acyl-carrier-protein] dehydratase FabZ"/>
    <property type="match status" value="1"/>
</dbReference>
<evidence type="ECO:0000256" key="7">
    <source>
        <dbReference type="ARBA" id="ARBA00022556"/>
    </source>
</evidence>
<dbReference type="SUPFAM" id="SSF54211">
    <property type="entry name" value="Ribosomal protein S5 domain 2-like"/>
    <property type="match status" value="2"/>
</dbReference>
<comment type="similarity">
    <text evidence="15">In the N-terminal section; belongs to the LpxC family.</text>
</comment>
<feature type="active site" description="Proton donor" evidence="17">
    <location>
        <position position="293"/>
    </location>
</feature>
<dbReference type="GO" id="GO:0019171">
    <property type="term" value="F:(3R)-hydroxyacyl-[acyl-carrier-protein] dehydratase activity"/>
    <property type="evidence" value="ECO:0007669"/>
    <property type="project" value="UniProtKB-EC"/>
</dbReference>
<dbReference type="GO" id="GO:0016020">
    <property type="term" value="C:membrane"/>
    <property type="evidence" value="ECO:0007669"/>
    <property type="project" value="GOC"/>
</dbReference>
<dbReference type="EC" id="3.5.1.108" evidence="17"/>
<evidence type="ECO:0000256" key="9">
    <source>
        <dbReference type="ARBA" id="ARBA00022801"/>
    </source>
</evidence>
<name>A0AA97HPT7_9FLAO</name>
<dbReference type="Pfam" id="PF03331">
    <property type="entry name" value="LpxC"/>
    <property type="match status" value="2"/>
</dbReference>
<evidence type="ECO:0000313" key="20">
    <source>
        <dbReference type="Proteomes" id="UP001302486"/>
    </source>
</evidence>
<comment type="catalytic activity">
    <reaction evidence="18">
        <text>a (3R)-hydroxyacyl-[ACP] = a (2E)-enoyl-[ACP] + H2O</text>
        <dbReference type="Rhea" id="RHEA:13097"/>
        <dbReference type="Rhea" id="RHEA-COMP:9925"/>
        <dbReference type="Rhea" id="RHEA-COMP:9945"/>
        <dbReference type="ChEBI" id="CHEBI:15377"/>
        <dbReference type="ChEBI" id="CHEBI:78784"/>
        <dbReference type="ChEBI" id="CHEBI:78827"/>
        <dbReference type="EC" id="4.2.1.59"/>
    </reaction>
</comment>
<dbReference type="Pfam" id="PF07977">
    <property type="entry name" value="FabA"/>
    <property type="match status" value="1"/>
</dbReference>
<feature type="binding site" evidence="17">
    <location>
        <position position="270"/>
    </location>
    <ligand>
        <name>Zn(2+)</name>
        <dbReference type="ChEBI" id="CHEBI:29105"/>
    </ligand>
</feature>
<feature type="binding site" evidence="17">
    <location>
        <position position="266"/>
    </location>
    <ligand>
        <name>Zn(2+)</name>
        <dbReference type="ChEBI" id="CHEBI:29105"/>
    </ligand>
</feature>
<evidence type="ECO:0000256" key="16">
    <source>
        <dbReference type="ARBA" id="ARBA00061355"/>
    </source>
</evidence>
<keyword evidence="9 17" id="KW-0378">Hydrolase</keyword>
<dbReference type="Proteomes" id="UP001302486">
    <property type="component" value="Chromosome"/>
</dbReference>
<comment type="pathway">
    <text evidence="4 17">Glycolipid biosynthesis; lipid IV(A) biosynthesis; lipid IV(A) from (3R)-3-hydroxytetradecanoyl-[acyl-carrier-protein] and UDP-N-acetyl-alpha-D-glucosamine: step 2/6.</text>
</comment>
<reference evidence="20" key="1">
    <citation type="submission" date="2024-06" db="EMBL/GenBank/DDBJ databases">
        <title>Hwangdonia haimaensis gen. nov., sp. nov., a member of the family Flavobacteriaceae isolated from the haima cold seep.</title>
        <authorList>
            <person name="Li J."/>
        </authorList>
    </citation>
    <scope>NUCLEOTIDE SEQUENCE [LARGE SCALE GENOMIC DNA]</scope>
    <source>
        <strain evidence="20">SCSIO 19198</strain>
    </source>
</reference>
<dbReference type="SUPFAM" id="SSF54637">
    <property type="entry name" value="Thioesterase/thiol ester dehydrase-isomerase"/>
    <property type="match status" value="1"/>
</dbReference>
<comment type="cofactor">
    <cofactor evidence="1 17">
        <name>Zn(2+)</name>
        <dbReference type="ChEBI" id="CHEBI:29105"/>
    </cofactor>
</comment>